<accession>A0A498CQ02</accession>
<keyword evidence="3" id="KW-1185">Reference proteome</keyword>
<keyword evidence="1" id="KW-1133">Transmembrane helix</keyword>
<keyword evidence="1" id="KW-0472">Membrane</keyword>
<evidence type="ECO:0000313" key="2">
    <source>
        <dbReference type="EMBL" id="RLL12413.1"/>
    </source>
</evidence>
<sequence>MDWFRRMMPGRRGIDGLGWALLAGAAVSMALRRATGYRLFWTLAFVLLAVFFLRFFSRDAGRRYEENRRFMALWRPLARRFSSWADALRDARAHRRFRCPSCGQKVRVPRGKGKICITCPRCRAEFVRRT</sequence>
<evidence type="ECO:0000313" key="3">
    <source>
        <dbReference type="Proteomes" id="UP000276301"/>
    </source>
</evidence>
<keyword evidence="1" id="KW-0812">Transmembrane</keyword>
<reference evidence="2 3" key="1">
    <citation type="submission" date="2018-10" db="EMBL/GenBank/DDBJ databases">
        <title>Anaerotruncus faecis sp. nov., isolated from human feces.</title>
        <authorList>
            <person name="Wang Y.-J."/>
        </authorList>
    </citation>
    <scope>NUCLEOTIDE SEQUENCE [LARGE SCALE GENOMIC DNA]</scope>
    <source>
        <strain evidence="2 3">22A2-44</strain>
    </source>
</reference>
<evidence type="ECO:0008006" key="4">
    <source>
        <dbReference type="Google" id="ProtNLM"/>
    </source>
</evidence>
<dbReference type="EMBL" id="RCHT01000006">
    <property type="protein sequence ID" value="RLL12413.1"/>
    <property type="molecule type" value="Genomic_DNA"/>
</dbReference>
<dbReference type="AlphaFoldDB" id="A0A498CQ02"/>
<proteinExistence type="predicted"/>
<protein>
    <recommendedName>
        <fullName evidence="4">Zn-finger containing protein</fullName>
    </recommendedName>
</protein>
<name>A0A498CQ02_9FIRM</name>
<evidence type="ECO:0000256" key="1">
    <source>
        <dbReference type="SAM" id="Phobius"/>
    </source>
</evidence>
<feature type="transmembrane region" description="Helical" evidence="1">
    <location>
        <begin position="40"/>
        <end position="57"/>
    </location>
</feature>
<comment type="caution">
    <text evidence="2">The sequence shown here is derived from an EMBL/GenBank/DDBJ whole genome shotgun (WGS) entry which is preliminary data.</text>
</comment>
<organism evidence="2 3">
    <name type="scientific">Anaerotruncus massiliensis</name>
    <name type="common">ex Liu et al. 2021</name>
    <dbReference type="NCBI Taxonomy" id="2321404"/>
    <lineage>
        <taxon>Bacteria</taxon>
        <taxon>Bacillati</taxon>
        <taxon>Bacillota</taxon>
        <taxon>Clostridia</taxon>
        <taxon>Eubacteriales</taxon>
        <taxon>Oscillospiraceae</taxon>
        <taxon>Anaerotruncus</taxon>
    </lineage>
</organism>
<dbReference type="RefSeq" id="WP_121586490.1">
    <property type="nucleotide sequence ID" value="NZ_RCHT01000006.1"/>
</dbReference>
<dbReference type="Proteomes" id="UP000276301">
    <property type="component" value="Unassembled WGS sequence"/>
</dbReference>
<gene>
    <name evidence="2" type="ORF">D4A47_05415</name>
</gene>